<evidence type="ECO:0000313" key="1">
    <source>
        <dbReference type="EMBL" id="OWJ68914.1"/>
    </source>
</evidence>
<dbReference type="EMBL" id="NHON01000002">
    <property type="protein sequence ID" value="OWJ68914.1"/>
    <property type="molecule type" value="Genomic_DNA"/>
</dbReference>
<keyword evidence="2" id="KW-1185">Reference proteome</keyword>
<protein>
    <submittedName>
        <fullName evidence="1">Uncharacterized protein</fullName>
    </submittedName>
</protein>
<proteinExistence type="predicted"/>
<dbReference type="Proteomes" id="UP000196655">
    <property type="component" value="Unassembled WGS sequence"/>
</dbReference>
<comment type="caution">
    <text evidence="1">The sequence shown here is derived from an EMBL/GenBank/DDBJ whole genome shotgun (WGS) entry which is preliminary data.</text>
</comment>
<dbReference type="OrthoDB" id="7573289at2"/>
<sequence length="203" mass="20326">MNKALLLVPLLGAVVLGGVFGADVMIGQAAEKRNQPAAAAAPAAPVEAAKQDPATAQQAVASIFEDHAREGKIGACKSVFTTLGRGVVADETYTAKTQWNTKAADAHAVASLVALDGTADSQGQRGAGVVFAAPVGRSCEGTLVRVTPVKAPCQAVSAELVNQRGQAGSLGDLPTVAMPNGAQVVLVPLDQSCVAMTSLSIGG</sequence>
<accession>A0A211ZUM6</accession>
<organism evidence="1 2">
    <name type="scientific">Inquilinus limosus</name>
    <dbReference type="NCBI Taxonomy" id="171674"/>
    <lineage>
        <taxon>Bacteria</taxon>
        <taxon>Pseudomonadati</taxon>
        <taxon>Pseudomonadota</taxon>
        <taxon>Alphaproteobacteria</taxon>
        <taxon>Rhodospirillales</taxon>
        <taxon>Rhodospirillaceae</taxon>
        <taxon>Inquilinus</taxon>
    </lineage>
</organism>
<dbReference type="RefSeq" id="WP_088149357.1">
    <property type="nucleotide sequence ID" value="NZ_NHON01000002.1"/>
</dbReference>
<reference evidence="2" key="1">
    <citation type="submission" date="2017-05" db="EMBL/GenBank/DDBJ databases">
        <authorList>
            <person name="Macchi M."/>
            <person name="Festa S."/>
            <person name="Coppotelli B.M."/>
            <person name="Morelli I.S."/>
        </authorList>
    </citation>
    <scope>NUCLEOTIDE SEQUENCE [LARGE SCALE GENOMIC DNA]</scope>
    <source>
        <strain evidence="2">I</strain>
    </source>
</reference>
<dbReference type="AlphaFoldDB" id="A0A211ZUM6"/>
<gene>
    <name evidence="1" type="ORF">BWR60_02225</name>
</gene>
<evidence type="ECO:0000313" key="2">
    <source>
        <dbReference type="Proteomes" id="UP000196655"/>
    </source>
</evidence>
<name>A0A211ZUM6_9PROT</name>